<dbReference type="PANTHER" id="PTHR13696">
    <property type="entry name" value="P-LOOP CONTAINING NUCLEOSIDE TRIPHOSPHATE HYDROLASE"/>
    <property type="match status" value="1"/>
</dbReference>
<dbReference type="AlphaFoldDB" id="A0A2A7TXI0"/>
<dbReference type="CDD" id="cd02042">
    <property type="entry name" value="ParAB_family"/>
    <property type="match status" value="1"/>
</dbReference>
<evidence type="ECO:0000313" key="2">
    <source>
        <dbReference type="EMBL" id="PEH70866.1"/>
    </source>
</evidence>
<dbReference type="SUPFAM" id="SSF52540">
    <property type="entry name" value="P-loop containing nucleoside triphosphate hydrolases"/>
    <property type="match status" value="1"/>
</dbReference>
<protein>
    <submittedName>
        <fullName evidence="2">ATPase</fullName>
    </submittedName>
</protein>
<dbReference type="EMBL" id="PDDV01000015">
    <property type="protein sequence ID" value="PEH70866.1"/>
    <property type="molecule type" value="Genomic_DNA"/>
</dbReference>
<evidence type="ECO:0000259" key="1">
    <source>
        <dbReference type="Pfam" id="PF13614"/>
    </source>
</evidence>
<dbReference type="RefSeq" id="WP_098143564.1">
    <property type="nucleotide sequence ID" value="NZ_PDDV01000015.1"/>
</dbReference>
<comment type="caution">
    <text evidence="2">The sequence shown here is derived from an EMBL/GenBank/DDBJ whole genome shotgun (WGS) entry which is preliminary data.</text>
</comment>
<accession>A0A2A7TXI0</accession>
<proteinExistence type="predicted"/>
<dbReference type="Pfam" id="PF13614">
    <property type="entry name" value="AAA_31"/>
    <property type="match status" value="1"/>
</dbReference>
<name>A0A2A7TXI0_EDWTA</name>
<dbReference type="InterPro" id="IPR050678">
    <property type="entry name" value="DNA_Partitioning_ATPase"/>
</dbReference>
<dbReference type="InterPro" id="IPR025669">
    <property type="entry name" value="AAA_dom"/>
</dbReference>
<feature type="domain" description="AAA" evidence="1">
    <location>
        <begin position="2"/>
        <end position="212"/>
    </location>
</feature>
<reference evidence="3" key="1">
    <citation type="submission" date="2017-09" db="EMBL/GenBank/DDBJ databases">
        <title>FDA dAtabase for Regulatory Grade micrObial Sequences (FDA-ARGOS): Supporting development and validation of Infectious Disease Dx tests.</title>
        <authorList>
            <person name="Goldberg B."/>
            <person name="Campos J."/>
            <person name="Tallon L."/>
            <person name="Sadzewicz L."/>
            <person name="Ott S."/>
            <person name="Zhao X."/>
            <person name="Nagaraj S."/>
            <person name="Vavikolanu K."/>
            <person name="Aluvathingal J."/>
            <person name="Nadendla S."/>
            <person name="Geyer C."/>
            <person name="Sichtig H."/>
        </authorList>
    </citation>
    <scope>NUCLEOTIDE SEQUENCE [LARGE SCALE GENOMIC DNA]</scope>
    <source>
        <strain evidence="3">FDAARGOS_370</strain>
    </source>
</reference>
<evidence type="ECO:0000313" key="3">
    <source>
        <dbReference type="Proteomes" id="UP000219788"/>
    </source>
</evidence>
<dbReference type="PANTHER" id="PTHR13696:SF99">
    <property type="entry name" value="COBYRINIC ACID AC-DIAMIDE SYNTHASE"/>
    <property type="match status" value="1"/>
</dbReference>
<organism evidence="2 3">
    <name type="scientific">Edwardsiella tarda</name>
    <dbReference type="NCBI Taxonomy" id="636"/>
    <lineage>
        <taxon>Bacteria</taxon>
        <taxon>Pseudomonadati</taxon>
        <taxon>Pseudomonadota</taxon>
        <taxon>Gammaproteobacteria</taxon>
        <taxon>Enterobacterales</taxon>
        <taxon>Hafniaceae</taxon>
        <taxon>Edwardsiella</taxon>
    </lineage>
</organism>
<dbReference type="Gene3D" id="3.40.50.300">
    <property type="entry name" value="P-loop containing nucleotide triphosphate hydrolases"/>
    <property type="match status" value="1"/>
</dbReference>
<dbReference type="InterPro" id="IPR027417">
    <property type="entry name" value="P-loop_NTPase"/>
</dbReference>
<gene>
    <name evidence="2" type="ORF">CRM76_19720</name>
</gene>
<dbReference type="OrthoDB" id="9815116at2"/>
<dbReference type="Proteomes" id="UP000219788">
    <property type="component" value="Unassembled WGS sequence"/>
</dbReference>
<sequence>MSIYAVWNNKGGVGKSYLTFQLASEYARQHPQKKVLVVDLCPQANSSSMLLGGMIDGENRLTAIHSQQNNRRTISGYIEERIRSPYMSPNSGANYVTQVSQYNDRIPNNVYLVVGDELLETQSSRVSSATNPGPQDAWRSVHLWVRELINDIQASWNDVESCVFIDCNPSFSIYTELALTASERLLIPFSADGSSKRAVKAILSLVYGIRRHIGDPVSEFVNETGRFRMQVPQIYMYIGNRLTQMNSSSASAFKTVVSEIGEEIWNAWQTAPQFFCIHPSGTATPNNKRTFKAMFQYEVNDANSASVVSGALGIPIGLLRSGQKDVAGRTITVNQSQLDKQVPNIEELVQHIE</sequence>